<organism evidence="1 2">
    <name type="scientific">Chryseobacterium taklimakanense</name>
    <dbReference type="NCBI Taxonomy" id="536441"/>
    <lineage>
        <taxon>Bacteria</taxon>
        <taxon>Pseudomonadati</taxon>
        <taxon>Bacteroidota</taxon>
        <taxon>Flavobacteriia</taxon>
        <taxon>Flavobacteriales</taxon>
        <taxon>Weeksellaceae</taxon>
        <taxon>Chryseobacterium group</taxon>
        <taxon>Chryseobacterium</taxon>
    </lineage>
</organism>
<keyword evidence="2" id="KW-1185">Reference proteome</keyword>
<dbReference type="Proteomes" id="UP000215196">
    <property type="component" value="Chromosome 1"/>
</dbReference>
<evidence type="ECO:0000313" key="1">
    <source>
        <dbReference type="EMBL" id="SNV31470.1"/>
    </source>
</evidence>
<dbReference type="EMBL" id="LT906465">
    <property type="protein sequence ID" value="SNV31470.1"/>
    <property type="molecule type" value="Genomic_DNA"/>
</dbReference>
<accession>A0A239WBK6</accession>
<evidence type="ECO:0000313" key="2">
    <source>
        <dbReference type="Proteomes" id="UP000215196"/>
    </source>
</evidence>
<reference evidence="1 2" key="1">
    <citation type="submission" date="2017-06" db="EMBL/GenBank/DDBJ databases">
        <authorList>
            <consortium name="Pathogen Informatics"/>
        </authorList>
    </citation>
    <scope>NUCLEOTIDE SEQUENCE [LARGE SCALE GENOMIC DNA]</scope>
    <source>
        <strain evidence="1 2">NCTC13490</strain>
    </source>
</reference>
<gene>
    <name evidence="1" type="ORF">SAMEA4412677_00031</name>
</gene>
<name>A0A239WBK6_9FLAO</name>
<sequence length="207" mass="23649">MVYETPVRLRLMKLCAATYRLNIATLLGCAIFFACTSCEEDLAQANAKKNTNFASQVVYKADIVRRDSGFVTLRFKAPIIEKYELIDSPYVEAKKGIYMEYFDKKKPKLPGKIWANYARMNELREFYTAKGNVKILTNEGQTFATQTIYWDKRNRRMFTQDTVYVTDKDGSVLVGANGMTAKDDFSEYMFYNNSGSFPSKQIPAAGK</sequence>
<dbReference type="AlphaFoldDB" id="A0A239WBK6"/>
<protein>
    <submittedName>
        <fullName evidence="1">Organic solvent tolerance protein OstA</fullName>
    </submittedName>
</protein>
<proteinExistence type="predicted"/>
<dbReference type="KEGG" id="ctak:4412677_00031"/>